<comment type="caution">
    <text evidence="7">The sequence shown here is derived from an EMBL/GenBank/DDBJ whole genome shotgun (WGS) entry which is preliminary data.</text>
</comment>
<keyword evidence="8" id="KW-1185">Reference proteome</keyword>
<comment type="subcellular location">
    <subcellularLocation>
        <location evidence="1">Membrane</location>
        <topology evidence="1">Multi-pass membrane protein</topology>
    </subcellularLocation>
</comment>
<feature type="transmembrane region" description="Helical" evidence="6">
    <location>
        <begin position="134"/>
        <end position="157"/>
    </location>
</feature>
<feature type="transmembrane region" description="Helical" evidence="6">
    <location>
        <begin position="164"/>
        <end position="186"/>
    </location>
</feature>
<evidence type="ECO:0000256" key="4">
    <source>
        <dbReference type="ARBA" id="ARBA00022989"/>
    </source>
</evidence>
<comment type="similarity">
    <text evidence="2">Belongs to the CcmB/CycW/HelB family.</text>
</comment>
<dbReference type="RefSeq" id="WP_274455802.1">
    <property type="nucleotide sequence ID" value="NZ_CP067097.1"/>
</dbReference>
<dbReference type="EMBL" id="JAUSTP010000001">
    <property type="protein sequence ID" value="MDQ0188397.1"/>
    <property type="molecule type" value="Genomic_DNA"/>
</dbReference>
<feature type="transmembrane region" description="Helical" evidence="6">
    <location>
        <begin position="53"/>
        <end position="70"/>
    </location>
</feature>
<keyword evidence="5 6" id="KW-0472">Membrane</keyword>
<feature type="transmembrane region" description="Helical" evidence="6">
    <location>
        <begin position="198"/>
        <end position="218"/>
    </location>
</feature>
<evidence type="ECO:0000256" key="1">
    <source>
        <dbReference type="ARBA" id="ARBA00004141"/>
    </source>
</evidence>
<accession>A0ABT9XDN2</accession>
<evidence type="ECO:0000313" key="8">
    <source>
        <dbReference type="Proteomes" id="UP001232973"/>
    </source>
</evidence>
<dbReference type="InterPro" id="IPR003544">
    <property type="entry name" value="Cyt_c_biogenesis_CcmB"/>
</dbReference>
<feature type="transmembrane region" description="Helical" evidence="6">
    <location>
        <begin position="24"/>
        <end position="47"/>
    </location>
</feature>
<reference evidence="7 8" key="1">
    <citation type="submission" date="2023-07" db="EMBL/GenBank/DDBJ databases">
        <title>Genomic Encyclopedia of Type Strains, Phase IV (KMG-IV): sequencing the most valuable type-strain genomes for metagenomic binning, comparative biology and taxonomic classification.</title>
        <authorList>
            <person name="Goeker M."/>
        </authorList>
    </citation>
    <scope>NUCLEOTIDE SEQUENCE [LARGE SCALE GENOMIC DNA]</scope>
    <source>
        <strain evidence="7 8">DSM 4006</strain>
    </source>
</reference>
<dbReference type="Proteomes" id="UP001232973">
    <property type="component" value="Unassembled WGS sequence"/>
</dbReference>
<evidence type="ECO:0000313" key="7">
    <source>
        <dbReference type="EMBL" id="MDQ0188397.1"/>
    </source>
</evidence>
<evidence type="ECO:0000256" key="3">
    <source>
        <dbReference type="ARBA" id="ARBA00022692"/>
    </source>
</evidence>
<proteinExistence type="inferred from homology"/>
<evidence type="ECO:0000256" key="5">
    <source>
        <dbReference type="ARBA" id="ARBA00023136"/>
    </source>
</evidence>
<evidence type="ECO:0000256" key="2">
    <source>
        <dbReference type="ARBA" id="ARBA00010544"/>
    </source>
</evidence>
<feature type="transmembrane region" description="Helical" evidence="6">
    <location>
        <begin position="101"/>
        <end position="122"/>
    </location>
</feature>
<protein>
    <submittedName>
        <fullName evidence="7">Heme exporter protein CcmB</fullName>
    </submittedName>
</protein>
<keyword evidence="3 6" id="KW-0812">Transmembrane</keyword>
<organism evidence="7 8">
    <name type="scientific">Alicyclobacillus cycloheptanicus</name>
    <dbReference type="NCBI Taxonomy" id="1457"/>
    <lineage>
        <taxon>Bacteria</taxon>
        <taxon>Bacillati</taxon>
        <taxon>Bacillota</taxon>
        <taxon>Bacilli</taxon>
        <taxon>Bacillales</taxon>
        <taxon>Alicyclobacillaceae</taxon>
        <taxon>Alicyclobacillus</taxon>
    </lineage>
</organism>
<dbReference type="Pfam" id="PF03379">
    <property type="entry name" value="CcmB"/>
    <property type="match status" value="1"/>
</dbReference>
<evidence type="ECO:0000256" key="6">
    <source>
        <dbReference type="SAM" id="Phobius"/>
    </source>
</evidence>
<sequence length="224" mass="24984">MNACKVFLWMVWKDIRIEFRARQFVISTLAFGVLLLVVMGIALNAASRLPTDWSAGLLWMMLFFATSISMNRHDLKERELGGWLGMLLAPVDRSVIFYAKWVSTCLFVLVSQVTLVLAYFVILNQPMPQLPGVLAWVLVGGAVGLTGIGSFLATLAAQSSMRDMLVPMLLFPLTIPLLIALIRLTVFAFEPLGAHPQIWVEVLIGYIAAFALLPWLLYEPLMEV</sequence>
<name>A0ABT9XDN2_9BACL</name>
<gene>
    <name evidence="7" type="ORF">J2S03_000201</name>
</gene>
<keyword evidence="4 6" id="KW-1133">Transmembrane helix</keyword>